<feature type="region of interest" description="Disordered" evidence="1">
    <location>
        <begin position="26"/>
        <end position="67"/>
    </location>
</feature>
<dbReference type="EMBL" id="BKCJ010006597">
    <property type="protein sequence ID" value="GEU72959.1"/>
    <property type="molecule type" value="Genomic_DNA"/>
</dbReference>
<keyword evidence="3" id="KW-0808">Transferase</keyword>
<dbReference type="GO" id="GO:0003676">
    <property type="term" value="F:nucleic acid binding"/>
    <property type="evidence" value="ECO:0007669"/>
    <property type="project" value="InterPro"/>
</dbReference>
<dbReference type="Pfam" id="PF00665">
    <property type="entry name" value="rve"/>
    <property type="match status" value="1"/>
</dbReference>
<comment type="caution">
    <text evidence="3">The sequence shown here is derived from an EMBL/GenBank/DDBJ whole genome shotgun (WGS) entry which is preliminary data.</text>
</comment>
<keyword evidence="3" id="KW-0695">RNA-directed DNA polymerase</keyword>
<name>A0A6L2MHK1_TANCI</name>
<dbReference type="GO" id="GO:0003964">
    <property type="term" value="F:RNA-directed DNA polymerase activity"/>
    <property type="evidence" value="ECO:0007669"/>
    <property type="project" value="UniProtKB-KW"/>
</dbReference>
<proteinExistence type="predicted"/>
<dbReference type="AlphaFoldDB" id="A0A6L2MHK1"/>
<dbReference type="Gene3D" id="3.30.420.10">
    <property type="entry name" value="Ribonuclease H-like superfamily/Ribonuclease H"/>
    <property type="match status" value="1"/>
</dbReference>
<dbReference type="InterPro" id="IPR001584">
    <property type="entry name" value="Integrase_cat-core"/>
</dbReference>
<dbReference type="SUPFAM" id="SSF53098">
    <property type="entry name" value="Ribonuclease H-like"/>
    <property type="match status" value="1"/>
</dbReference>
<dbReference type="InterPro" id="IPR012337">
    <property type="entry name" value="RNaseH-like_sf"/>
</dbReference>
<feature type="compositionally biased region" description="Pro residues" evidence="1">
    <location>
        <begin position="45"/>
        <end position="58"/>
    </location>
</feature>
<accession>A0A6L2MHK1</accession>
<dbReference type="InterPro" id="IPR050951">
    <property type="entry name" value="Retrovirus_Pol_polyprotein"/>
</dbReference>
<evidence type="ECO:0000256" key="1">
    <source>
        <dbReference type="SAM" id="MobiDB-lite"/>
    </source>
</evidence>
<dbReference type="GO" id="GO:0015074">
    <property type="term" value="P:DNA integration"/>
    <property type="evidence" value="ECO:0007669"/>
    <property type="project" value="InterPro"/>
</dbReference>
<sequence>MRRVGKGFSGVDTPLFDEMLVPQQVHDDVAVAAEDEDIANEIPTEPTPPSPATTPPPQSELIPLLSQEDASKQEGKFAKLDADEDVTLEEVDDEKDAEVQGRRKLHSPAHMERLPIVACLSFCAMHRARFKGDAKARLLWWVLLLQEFDIKVLDMKGAEILVADHLSRLENPYENVLDPKEINETFPLETLSMGIEFMGPFPSSRGNKYIFVAVDYLSKWVEAKALPTNDARVVCMFLKSLIAKFGAPRAIISDRGTYFCNDQFAKVMLKYGVTHRLSTAYHPQTSGQVEVSNRGLKKILERTICENRAS</sequence>
<dbReference type="PANTHER" id="PTHR37984:SF5">
    <property type="entry name" value="PROTEIN NYNRIN-LIKE"/>
    <property type="match status" value="1"/>
</dbReference>
<evidence type="ECO:0000313" key="3">
    <source>
        <dbReference type="EMBL" id="GEU72959.1"/>
    </source>
</evidence>
<protein>
    <submittedName>
        <fullName evidence="3">Reverse transcriptase domain-containing protein</fullName>
    </submittedName>
</protein>
<dbReference type="InterPro" id="IPR036397">
    <property type="entry name" value="RNaseH_sf"/>
</dbReference>
<organism evidence="3">
    <name type="scientific">Tanacetum cinerariifolium</name>
    <name type="common">Dalmatian daisy</name>
    <name type="synonym">Chrysanthemum cinerariifolium</name>
    <dbReference type="NCBI Taxonomy" id="118510"/>
    <lineage>
        <taxon>Eukaryota</taxon>
        <taxon>Viridiplantae</taxon>
        <taxon>Streptophyta</taxon>
        <taxon>Embryophyta</taxon>
        <taxon>Tracheophyta</taxon>
        <taxon>Spermatophyta</taxon>
        <taxon>Magnoliopsida</taxon>
        <taxon>eudicotyledons</taxon>
        <taxon>Gunneridae</taxon>
        <taxon>Pentapetalae</taxon>
        <taxon>asterids</taxon>
        <taxon>campanulids</taxon>
        <taxon>Asterales</taxon>
        <taxon>Asteraceae</taxon>
        <taxon>Asteroideae</taxon>
        <taxon>Anthemideae</taxon>
        <taxon>Anthemidinae</taxon>
        <taxon>Tanacetum</taxon>
    </lineage>
</organism>
<reference evidence="3" key="1">
    <citation type="journal article" date="2019" name="Sci. Rep.">
        <title>Draft genome of Tanacetum cinerariifolium, the natural source of mosquito coil.</title>
        <authorList>
            <person name="Yamashiro T."/>
            <person name="Shiraishi A."/>
            <person name="Satake H."/>
            <person name="Nakayama K."/>
        </authorList>
    </citation>
    <scope>NUCLEOTIDE SEQUENCE</scope>
</reference>
<evidence type="ECO:0000259" key="2">
    <source>
        <dbReference type="PROSITE" id="PS50994"/>
    </source>
</evidence>
<feature type="domain" description="Integrase catalytic" evidence="2">
    <location>
        <begin position="183"/>
        <end position="310"/>
    </location>
</feature>
<dbReference type="PANTHER" id="PTHR37984">
    <property type="entry name" value="PROTEIN CBG26694"/>
    <property type="match status" value="1"/>
</dbReference>
<keyword evidence="3" id="KW-0548">Nucleotidyltransferase</keyword>
<gene>
    <name evidence="3" type="ORF">Tci_044937</name>
</gene>
<dbReference type="PROSITE" id="PS50994">
    <property type="entry name" value="INTEGRASE"/>
    <property type="match status" value="1"/>
</dbReference>